<evidence type="ECO:0000256" key="4">
    <source>
        <dbReference type="ARBA" id="ARBA00022840"/>
    </source>
</evidence>
<evidence type="ECO:0000256" key="3">
    <source>
        <dbReference type="ARBA" id="ARBA00022806"/>
    </source>
</evidence>
<dbReference type="InterPro" id="IPR027417">
    <property type="entry name" value="P-loop_NTPase"/>
</dbReference>
<evidence type="ECO:0000256" key="1">
    <source>
        <dbReference type="ARBA" id="ARBA00022741"/>
    </source>
</evidence>
<accession>A0AAN4ZED4</accession>
<organism evidence="5 6">
    <name type="scientific">Pristionchus mayeri</name>
    <dbReference type="NCBI Taxonomy" id="1317129"/>
    <lineage>
        <taxon>Eukaryota</taxon>
        <taxon>Metazoa</taxon>
        <taxon>Ecdysozoa</taxon>
        <taxon>Nematoda</taxon>
        <taxon>Chromadorea</taxon>
        <taxon>Rhabditida</taxon>
        <taxon>Rhabditina</taxon>
        <taxon>Diplogasteromorpha</taxon>
        <taxon>Diplogasteroidea</taxon>
        <taxon>Neodiplogasteridae</taxon>
        <taxon>Pristionchus</taxon>
    </lineage>
</organism>
<feature type="non-terminal residue" evidence="5">
    <location>
        <position position="542"/>
    </location>
</feature>
<keyword evidence="3" id="KW-0347">Helicase</keyword>
<dbReference type="GO" id="GO:0043139">
    <property type="term" value="F:5'-3' DNA helicase activity"/>
    <property type="evidence" value="ECO:0007669"/>
    <property type="project" value="TreeGrafter"/>
</dbReference>
<reference evidence="6" key="1">
    <citation type="submission" date="2022-10" db="EMBL/GenBank/DDBJ databases">
        <title>Genome assembly of Pristionchus species.</title>
        <authorList>
            <person name="Yoshida K."/>
            <person name="Sommer R.J."/>
        </authorList>
    </citation>
    <scope>NUCLEOTIDE SEQUENCE [LARGE SCALE GENOMIC DNA]</scope>
    <source>
        <strain evidence="6">RS5460</strain>
    </source>
</reference>
<name>A0AAN4ZED4_9BILA</name>
<dbReference type="PANTHER" id="PTHR43788:SF16">
    <property type="entry name" value="HELICASE WITH ZINC FINGER 2"/>
    <property type="match status" value="1"/>
</dbReference>
<proteinExistence type="predicted"/>
<dbReference type="AlphaFoldDB" id="A0AAN4ZED4"/>
<feature type="non-terminal residue" evidence="5">
    <location>
        <position position="1"/>
    </location>
</feature>
<sequence length="542" mass="60586">STTHPWTHHLNVRKIIRSSTLLDSPVISPPPYRYNDKDLVESPSDKTSELREKITLEDIVQFRARAVNKKGAKMKNGVFPPVDSLCEGVRHLATSTVRPVLYRNTDVVKRSHGVVFVVLEALHFEIFLPDRHDLRFIVVQESEEIQKAAEGDYVLLSQVTPLSFSLPCMNVGGDFPIRWLASSVQLHPNCTDPFDDLVYIIGRSKGEDGEMAVTNRSEDLIRLRGSRFTEDCARKGDAIYDASLVDTSSAWIYPVEPPKNRVQYAQMTSKIRSSCRYEGTYATEIRPLADSESSLISDRLHEFSFFTRDPEAGEKFLARLFELGVSYRAAVTPPEVQSVQVLSTDPVKLCTFAIKSRVNAVTLLFDDEKIRLEVNEISKTKGRRYYTTLTCRSSTQLMKALGKRGSTLDWCDALMHSDQANIVFRHLQKITEDVDGFEDDEAYEPFSSPLSSSTQPALLSSLYGKRSPPVSSPLSGLFSIRKADGRLLKLNEQQTRALHTYHQLRQPAYCIRSPPGSGKTTVAAAMAASYCSPSPSSSSSLS</sequence>
<keyword evidence="2" id="KW-0378">Hydrolase</keyword>
<dbReference type="GO" id="GO:0005524">
    <property type="term" value="F:ATP binding"/>
    <property type="evidence" value="ECO:0007669"/>
    <property type="project" value="UniProtKB-KW"/>
</dbReference>
<evidence type="ECO:0000313" key="5">
    <source>
        <dbReference type="EMBL" id="GMR36207.1"/>
    </source>
</evidence>
<keyword evidence="4" id="KW-0067">ATP-binding</keyword>
<gene>
    <name evidence="5" type="ORF">PMAYCL1PPCAC_06402</name>
</gene>
<dbReference type="InterPro" id="IPR050534">
    <property type="entry name" value="Coronavir_polyprotein_1ab"/>
</dbReference>
<comment type="caution">
    <text evidence="5">The sequence shown here is derived from an EMBL/GenBank/DDBJ whole genome shotgun (WGS) entry which is preliminary data.</text>
</comment>
<dbReference type="Gene3D" id="3.40.50.300">
    <property type="entry name" value="P-loop containing nucleotide triphosphate hydrolases"/>
    <property type="match status" value="1"/>
</dbReference>
<dbReference type="GO" id="GO:0016787">
    <property type="term" value="F:hydrolase activity"/>
    <property type="evidence" value="ECO:0007669"/>
    <property type="project" value="UniProtKB-KW"/>
</dbReference>
<keyword evidence="1" id="KW-0547">Nucleotide-binding</keyword>
<dbReference type="EMBL" id="BTRK01000002">
    <property type="protein sequence ID" value="GMR36207.1"/>
    <property type="molecule type" value="Genomic_DNA"/>
</dbReference>
<evidence type="ECO:0000313" key="6">
    <source>
        <dbReference type="Proteomes" id="UP001328107"/>
    </source>
</evidence>
<dbReference type="Proteomes" id="UP001328107">
    <property type="component" value="Unassembled WGS sequence"/>
</dbReference>
<protein>
    <submittedName>
        <fullName evidence="5">Uncharacterized protein</fullName>
    </submittedName>
</protein>
<evidence type="ECO:0000256" key="2">
    <source>
        <dbReference type="ARBA" id="ARBA00022801"/>
    </source>
</evidence>
<dbReference type="PANTHER" id="PTHR43788">
    <property type="entry name" value="DNA2/NAM7 HELICASE FAMILY MEMBER"/>
    <property type="match status" value="1"/>
</dbReference>
<dbReference type="SUPFAM" id="SSF52540">
    <property type="entry name" value="P-loop containing nucleoside triphosphate hydrolases"/>
    <property type="match status" value="1"/>
</dbReference>
<keyword evidence="6" id="KW-1185">Reference proteome</keyword>